<feature type="signal peptide" evidence="1">
    <location>
        <begin position="1"/>
        <end position="35"/>
    </location>
</feature>
<proteinExistence type="predicted"/>
<dbReference type="Proteomes" id="UP000322699">
    <property type="component" value="Unassembled WGS sequence"/>
</dbReference>
<name>A0A5B1CK09_9BACT</name>
<evidence type="ECO:0000313" key="2">
    <source>
        <dbReference type="EMBL" id="KAA1259733.1"/>
    </source>
</evidence>
<reference evidence="2 3" key="1">
    <citation type="submission" date="2019-08" db="EMBL/GenBank/DDBJ databases">
        <title>Deep-cultivation of Planctomycetes and their phenomic and genomic characterization uncovers novel biology.</title>
        <authorList>
            <person name="Wiegand S."/>
            <person name="Jogler M."/>
            <person name="Boedeker C."/>
            <person name="Pinto D."/>
            <person name="Vollmers J."/>
            <person name="Rivas-Marin E."/>
            <person name="Kohn T."/>
            <person name="Peeters S.H."/>
            <person name="Heuer A."/>
            <person name="Rast P."/>
            <person name="Oberbeckmann S."/>
            <person name="Bunk B."/>
            <person name="Jeske O."/>
            <person name="Meyerdierks A."/>
            <person name="Storesund J.E."/>
            <person name="Kallscheuer N."/>
            <person name="Luecker S."/>
            <person name="Lage O.M."/>
            <person name="Pohl T."/>
            <person name="Merkel B.J."/>
            <person name="Hornburger P."/>
            <person name="Mueller R.-W."/>
            <person name="Bruemmer F."/>
            <person name="Labrenz M."/>
            <person name="Spormann A.M."/>
            <person name="Op Den Camp H."/>
            <person name="Overmann J."/>
            <person name="Amann R."/>
            <person name="Jetten M.S.M."/>
            <person name="Mascher T."/>
            <person name="Medema M.H."/>
            <person name="Devos D.P."/>
            <person name="Kaster A.-K."/>
            <person name="Ovreas L."/>
            <person name="Rohde M."/>
            <person name="Galperin M.Y."/>
            <person name="Jogler C."/>
        </authorList>
    </citation>
    <scope>NUCLEOTIDE SEQUENCE [LARGE SCALE GENOMIC DNA]</scope>
    <source>
        <strain evidence="2 3">LF1</strain>
    </source>
</reference>
<evidence type="ECO:0008006" key="4">
    <source>
        <dbReference type="Google" id="ProtNLM"/>
    </source>
</evidence>
<evidence type="ECO:0000256" key="1">
    <source>
        <dbReference type="SAM" id="SignalP"/>
    </source>
</evidence>
<organism evidence="2 3">
    <name type="scientific">Rubripirellula obstinata</name>
    <dbReference type="NCBI Taxonomy" id="406547"/>
    <lineage>
        <taxon>Bacteria</taxon>
        <taxon>Pseudomonadati</taxon>
        <taxon>Planctomycetota</taxon>
        <taxon>Planctomycetia</taxon>
        <taxon>Pirellulales</taxon>
        <taxon>Pirellulaceae</taxon>
        <taxon>Rubripirellula</taxon>
    </lineage>
</organism>
<dbReference type="AlphaFoldDB" id="A0A5B1CK09"/>
<accession>A0A5B1CK09</accession>
<feature type="chain" id="PRO_5022805534" description="Outer membrane lipoprotein-sorting protein" evidence="1">
    <location>
        <begin position="36"/>
        <end position="341"/>
    </location>
</feature>
<sequence precursor="true">MKSDRHIPILMKPSVKLIMNRFTCFLFCLAVAVNAAAQSDAVNASDAEAETTQNQMEVRGTELTSDPAAKELLVRVIKHMVGGPAFDAMVRETVHVSQHDVVGVGSYEQAGGGTGCYHLQLSMHDGHGKHSLRQISDGRLAWTRNEIAGVVSLRRVDVARLDEWIRPDSRALGLPPRLLVGGWAELLLTLNNDYHVKLGSATLSEQKVLVITGNLKPEVRQTVLADSGRGEWPELYPTEIRVAIATQPDPKTGFGKWLPVRMEFRGDPILVPEKDGYTTSKNGPLITLIEIYSLRSIDPPPPERFRFENQNAEVDIINETDRYMRAYGVRLTESERRSLRR</sequence>
<evidence type="ECO:0000313" key="3">
    <source>
        <dbReference type="Proteomes" id="UP000322699"/>
    </source>
</evidence>
<keyword evidence="1" id="KW-0732">Signal</keyword>
<gene>
    <name evidence="2" type="ORF">LF1_22700</name>
</gene>
<keyword evidence="3" id="KW-1185">Reference proteome</keyword>
<protein>
    <recommendedName>
        <fullName evidence="4">Outer membrane lipoprotein-sorting protein</fullName>
    </recommendedName>
</protein>
<comment type="caution">
    <text evidence="2">The sequence shown here is derived from an EMBL/GenBank/DDBJ whole genome shotgun (WGS) entry which is preliminary data.</text>
</comment>
<dbReference type="EMBL" id="VRLW01000001">
    <property type="protein sequence ID" value="KAA1259733.1"/>
    <property type="molecule type" value="Genomic_DNA"/>
</dbReference>